<name>A0A7M3DQG7_RHILE</name>
<protein>
    <submittedName>
        <fullName evidence="1">Uncharacterized protein</fullName>
    </submittedName>
</protein>
<evidence type="ECO:0000313" key="1">
    <source>
        <dbReference type="EMBL" id="TAY50931.1"/>
    </source>
</evidence>
<proteinExistence type="predicted"/>
<gene>
    <name evidence="1" type="ORF">ELH90_04015</name>
</gene>
<accession>A0A7M3DQG7</accession>
<sequence>MLNSVWHREIRAENDNFNPVHEALRMAGLADHIDFIGSGESFTILDIEHGLQGDIGVSGSRGTPEQFRRFGRRTSTGHTHSPSIMDGAYVAGLSAKLKQGYNKGPTRWAHAHVVLNPNGKRCMILMHADGRFQAMGDVQEIYYQKAA</sequence>
<dbReference type="EMBL" id="SIOP01000001">
    <property type="protein sequence ID" value="TAY50931.1"/>
    <property type="molecule type" value="Genomic_DNA"/>
</dbReference>
<organism evidence="1 2">
    <name type="scientific">Rhizobium leguminosarum</name>
    <dbReference type="NCBI Taxonomy" id="384"/>
    <lineage>
        <taxon>Bacteria</taxon>
        <taxon>Pseudomonadati</taxon>
        <taxon>Pseudomonadota</taxon>
        <taxon>Alphaproteobacteria</taxon>
        <taxon>Hyphomicrobiales</taxon>
        <taxon>Rhizobiaceae</taxon>
        <taxon>Rhizobium/Agrobacterium group</taxon>
        <taxon>Rhizobium</taxon>
    </lineage>
</organism>
<reference evidence="1 2" key="1">
    <citation type="submission" date="2019-02" db="EMBL/GenBank/DDBJ databases">
        <title>The genomic architecture of introgression among sibling species of bacteria.</title>
        <authorList>
            <person name="Cavassim M.I.A."/>
            <person name="Moeskjaer S."/>
            <person name="Moslemi C."/>
            <person name="Fields B."/>
            <person name="Bachmann A."/>
            <person name="Vilhjalmsson B."/>
            <person name="Schierup M.H."/>
            <person name="Young J.P.W."/>
            <person name="Andersen S.U."/>
        </authorList>
    </citation>
    <scope>NUCLEOTIDE SEQUENCE [LARGE SCALE GENOMIC DNA]</scope>
    <source>
        <strain evidence="1 2">SM135B</strain>
    </source>
</reference>
<dbReference type="AlphaFoldDB" id="A0A7M3DQG7"/>
<dbReference type="Proteomes" id="UP000292974">
    <property type="component" value="Unassembled WGS sequence"/>
</dbReference>
<comment type="caution">
    <text evidence="1">The sequence shown here is derived from an EMBL/GenBank/DDBJ whole genome shotgun (WGS) entry which is preliminary data.</text>
</comment>
<evidence type="ECO:0000313" key="2">
    <source>
        <dbReference type="Proteomes" id="UP000292974"/>
    </source>
</evidence>